<reference evidence="3" key="1">
    <citation type="submission" date="2016-10" db="EMBL/GenBank/DDBJ databases">
        <authorList>
            <person name="Varghese N."/>
            <person name="Submissions S."/>
        </authorList>
    </citation>
    <scope>NUCLEOTIDE SEQUENCE [LARGE SCALE GENOMIC DNA]</scope>
    <source>
        <strain evidence="3">DSM 18733</strain>
    </source>
</reference>
<feature type="compositionally biased region" description="Polar residues" evidence="1">
    <location>
        <begin position="53"/>
        <end position="62"/>
    </location>
</feature>
<sequence length="62" mass="6978">MKSPAKKEKYEPADSDQKQVADNKSVKNIKDSGYRKKSASMGNPAKKKEYSEQPPTKHNTHS</sequence>
<feature type="compositionally biased region" description="Basic and acidic residues" evidence="1">
    <location>
        <begin position="1"/>
        <end position="34"/>
    </location>
</feature>
<dbReference type="Proteomes" id="UP000199421">
    <property type="component" value="Unassembled WGS sequence"/>
</dbReference>
<gene>
    <name evidence="2" type="ORF">SAMN05661044_05536</name>
</gene>
<name>A0A1H7ZJW6_OLID1</name>
<dbReference type="AlphaFoldDB" id="A0A1H7ZJW6"/>
<dbReference type="RefSeq" id="WP_093332922.1">
    <property type="nucleotide sequence ID" value="NZ_FOAF01000017.1"/>
</dbReference>
<feature type="region of interest" description="Disordered" evidence="1">
    <location>
        <begin position="1"/>
        <end position="62"/>
    </location>
</feature>
<organism evidence="2 3">
    <name type="scientific">Olivibacter domesticus</name>
    <name type="common">Pseudosphingobacterium domesticum</name>
    <dbReference type="NCBI Taxonomy" id="407022"/>
    <lineage>
        <taxon>Bacteria</taxon>
        <taxon>Pseudomonadati</taxon>
        <taxon>Bacteroidota</taxon>
        <taxon>Sphingobacteriia</taxon>
        <taxon>Sphingobacteriales</taxon>
        <taxon>Sphingobacteriaceae</taxon>
        <taxon>Olivibacter</taxon>
    </lineage>
</organism>
<accession>A0A1H7ZJW6</accession>
<dbReference type="EMBL" id="FOAF01000017">
    <property type="protein sequence ID" value="SEM57769.1"/>
    <property type="molecule type" value="Genomic_DNA"/>
</dbReference>
<evidence type="ECO:0000313" key="3">
    <source>
        <dbReference type="Proteomes" id="UP000199421"/>
    </source>
</evidence>
<proteinExistence type="predicted"/>
<evidence type="ECO:0000313" key="2">
    <source>
        <dbReference type="EMBL" id="SEM57769.1"/>
    </source>
</evidence>
<protein>
    <submittedName>
        <fullName evidence="2">Uncharacterized protein</fullName>
    </submittedName>
</protein>
<dbReference type="OrthoDB" id="799820at2"/>
<keyword evidence="3" id="KW-1185">Reference proteome</keyword>
<evidence type="ECO:0000256" key="1">
    <source>
        <dbReference type="SAM" id="MobiDB-lite"/>
    </source>
</evidence>